<feature type="domain" description="Helicase ATP-binding" evidence="6">
    <location>
        <begin position="41"/>
        <end position="217"/>
    </location>
</feature>
<evidence type="ECO:0000256" key="3">
    <source>
        <dbReference type="ARBA" id="ARBA00023235"/>
    </source>
</evidence>
<evidence type="ECO:0000256" key="4">
    <source>
        <dbReference type="ARBA" id="ARBA00034617"/>
    </source>
</evidence>
<evidence type="ECO:0000256" key="2">
    <source>
        <dbReference type="ARBA" id="ARBA00023125"/>
    </source>
</evidence>
<sequence length="468" mass="51456">MPAPPPQAPFCFRTPLGIKTLRKILRPLLDFDPHDFLLDWTATILDGEHLLGITATGDGKSCMTYFPLLVMQYYAMQKEKPAGWAWPDNPMVLVICPTKCIEEEQEADMIRFSIQALALNQDRLHAARLNNVNLWEQASAQDMLFLGPELLSTAGFAALVKDGDTWSRIVLACIDEAHLVLEWSRNGFRPRFLQIGQLLARLCPKARFCALSATVLPGLHERRLCEALGLFYDDVAVIRRTNMRANVQFEHRLLKSSLSGYAFPELDWTVAEGQSSLIFVDSMHVGWRIAGYLCSLLPDTSSEDLRRRVRIYNSLNDPEHNESTRELLRTWPGTIAVATNALCVGFNSSLIDNVVIINPTSLTDVVQKGGRVNRVAGGGDRVGRAVIYFTSSAYKAAATIASGGSAPPNGLAMSPELARAVVAPCFHQAINDEFSNPRRPSPCSCTTCGGHPVSGDPRPCACSGCKPE</sequence>
<dbReference type="EMBL" id="JH687810">
    <property type="protein sequence ID" value="EJD39740.1"/>
    <property type="molecule type" value="Genomic_DNA"/>
</dbReference>
<gene>
    <name evidence="7" type="ORF">AURDEDRAFT_70885</name>
</gene>
<dbReference type="GO" id="GO:0009378">
    <property type="term" value="F:four-way junction helicase activity"/>
    <property type="evidence" value="ECO:0007669"/>
    <property type="project" value="TreeGrafter"/>
</dbReference>
<proteinExistence type="inferred from homology"/>
<comment type="catalytic activity">
    <reaction evidence="4">
        <text>Couples ATP hydrolysis with the unwinding of duplex DNA by translocating in the 3'-5' direction.</text>
        <dbReference type="EC" id="5.6.2.4"/>
    </reaction>
</comment>
<name>J0WW75_AURST</name>
<comment type="similarity">
    <text evidence="1">Belongs to the helicase family. RecQ subfamily.</text>
</comment>
<dbReference type="PANTHER" id="PTHR13710">
    <property type="entry name" value="DNA HELICASE RECQ FAMILY MEMBER"/>
    <property type="match status" value="1"/>
</dbReference>
<evidence type="ECO:0000313" key="7">
    <source>
        <dbReference type="EMBL" id="EJD39740.1"/>
    </source>
</evidence>
<dbReference type="KEGG" id="adl:AURDEDRAFT_70885"/>
<dbReference type="AlphaFoldDB" id="J0WW75"/>
<reference evidence="8" key="1">
    <citation type="journal article" date="2012" name="Science">
        <title>The Paleozoic origin of enzymatic lignin decomposition reconstructed from 31 fungal genomes.</title>
        <authorList>
            <person name="Floudas D."/>
            <person name="Binder M."/>
            <person name="Riley R."/>
            <person name="Barry K."/>
            <person name="Blanchette R.A."/>
            <person name="Henrissat B."/>
            <person name="Martinez A.T."/>
            <person name="Otillar R."/>
            <person name="Spatafora J.W."/>
            <person name="Yadav J.S."/>
            <person name="Aerts A."/>
            <person name="Benoit I."/>
            <person name="Boyd A."/>
            <person name="Carlson A."/>
            <person name="Copeland A."/>
            <person name="Coutinho P.M."/>
            <person name="de Vries R.P."/>
            <person name="Ferreira P."/>
            <person name="Findley K."/>
            <person name="Foster B."/>
            <person name="Gaskell J."/>
            <person name="Glotzer D."/>
            <person name="Gorecki P."/>
            <person name="Heitman J."/>
            <person name="Hesse C."/>
            <person name="Hori C."/>
            <person name="Igarashi K."/>
            <person name="Jurgens J.A."/>
            <person name="Kallen N."/>
            <person name="Kersten P."/>
            <person name="Kohler A."/>
            <person name="Kuees U."/>
            <person name="Kumar T.K.A."/>
            <person name="Kuo A."/>
            <person name="LaButti K."/>
            <person name="Larrondo L.F."/>
            <person name="Lindquist E."/>
            <person name="Ling A."/>
            <person name="Lombard V."/>
            <person name="Lucas S."/>
            <person name="Lundell T."/>
            <person name="Martin R."/>
            <person name="McLaughlin D.J."/>
            <person name="Morgenstern I."/>
            <person name="Morin E."/>
            <person name="Murat C."/>
            <person name="Nagy L.G."/>
            <person name="Nolan M."/>
            <person name="Ohm R.A."/>
            <person name="Patyshakuliyeva A."/>
            <person name="Rokas A."/>
            <person name="Ruiz-Duenas F.J."/>
            <person name="Sabat G."/>
            <person name="Salamov A."/>
            <person name="Samejima M."/>
            <person name="Schmutz J."/>
            <person name="Slot J.C."/>
            <person name="St John F."/>
            <person name="Stenlid J."/>
            <person name="Sun H."/>
            <person name="Sun S."/>
            <person name="Syed K."/>
            <person name="Tsang A."/>
            <person name="Wiebenga A."/>
            <person name="Young D."/>
            <person name="Pisabarro A."/>
            <person name="Eastwood D.C."/>
            <person name="Martin F."/>
            <person name="Cullen D."/>
            <person name="Grigoriev I.V."/>
            <person name="Hibbett D.S."/>
        </authorList>
    </citation>
    <scope>NUCLEOTIDE SEQUENCE [LARGE SCALE GENOMIC DNA]</scope>
    <source>
        <strain evidence="8">TFB10046</strain>
    </source>
</reference>
<dbReference type="GO" id="GO:0043138">
    <property type="term" value="F:3'-5' DNA helicase activity"/>
    <property type="evidence" value="ECO:0007669"/>
    <property type="project" value="UniProtKB-EC"/>
</dbReference>
<dbReference type="GO" id="GO:0005694">
    <property type="term" value="C:chromosome"/>
    <property type="evidence" value="ECO:0007669"/>
    <property type="project" value="TreeGrafter"/>
</dbReference>
<dbReference type="InterPro" id="IPR011545">
    <property type="entry name" value="DEAD/DEAH_box_helicase_dom"/>
</dbReference>
<evidence type="ECO:0000259" key="6">
    <source>
        <dbReference type="PROSITE" id="PS51192"/>
    </source>
</evidence>
<keyword evidence="3" id="KW-0413">Isomerase</keyword>
<dbReference type="InParanoid" id="J0WW75"/>
<evidence type="ECO:0000256" key="1">
    <source>
        <dbReference type="ARBA" id="ARBA00005446"/>
    </source>
</evidence>
<organism evidence="7 8">
    <name type="scientific">Auricularia subglabra (strain TFB-10046 / SS5)</name>
    <name type="common">White-rot fungus</name>
    <name type="synonym">Auricularia delicata (strain TFB10046)</name>
    <dbReference type="NCBI Taxonomy" id="717982"/>
    <lineage>
        <taxon>Eukaryota</taxon>
        <taxon>Fungi</taxon>
        <taxon>Dikarya</taxon>
        <taxon>Basidiomycota</taxon>
        <taxon>Agaricomycotina</taxon>
        <taxon>Agaricomycetes</taxon>
        <taxon>Auriculariales</taxon>
        <taxon>Auriculariaceae</taxon>
        <taxon>Auricularia</taxon>
    </lineage>
</organism>
<dbReference type="eggNOG" id="KOG0351">
    <property type="taxonomic scope" value="Eukaryota"/>
</dbReference>
<keyword evidence="8" id="KW-1185">Reference proteome</keyword>
<dbReference type="GO" id="GO:0003677">
    <property type="term" value="F:DNA binding"/>
    <property type="evidence" value="ECO:0007669"/>
    <property type="project" value="UniProtKB-KW"/>
</dbReference>
<dbReference type="GO" id="GO:0005524">
    <property type="term" value="F:ATP binding"/>
    <property type="evidence" value="ECO:0007669"/>
    <property type="project" value="InterPro"/>
</dbReference>
<dbReference type="Gene3D" id="3.40.50.300">
    <property type="entry name" value="P-loop containing nucleotide triphosphate hydrolases"/>
    <property type="match status" value="2"/>
</dbReference>
<dbReference type="GO" id="GO:0005737">
    <property type="term" value="C:cytoplasm"/>
    <property type="evidence" value="ECO:0007669"/>
    <property type="project" value="TreeGrafter"/>
</dbReference>
<accession>J0WW75</accession>
<dbReference type="InterPro" id="IPR027417">
    <property type="entry name" value="P-loop_NTPase"/>
</dbReference>
<dbReference type="InterPro" id="IPR014001">
    <property type="entry name" value="Helicase_ATP-bd"/>
</dbReference>
<evidence type="ECO:0000256" key="5">
    <source>
        <dbReference type="ARBA" id="ARBA00034808"/>
    </source>
</evidence>
<dbReference type="PROSITE" id="PS51192">
    <property type="entry name" value="HELICASE_ATP_BIND_1"/>
    <property type="match status" value="1"/>
</dbReference>
<dbReference type="GO" id="GO:0000724">
    <property type="term" value="P:double-strand break repair via homologous recombination"/>
    <property type="evidence" value="ECO:0007669"/>
    <property type="project" value="TreeGrafter"/>
</dbReference>
<dbReference type="Proteomes" id="UP000006514">
    <property type="component" value="Unassembled WGS sequence"/>
</dbReference>
<dbReference type="OrthoDB" id="3269685at2759"/>
<dbReference type="OMA" id="ERIRMYN"/>
<evidence type="ECO:0000313" key="8">
    <source>
        <dbReference type="Proteomes" id="UP000006514"/>
    </source>
</evidence>
<dbReference type="SUPFAM" id="SSF52540">
    <property type="entry name" value="P-loop containing nucleoside triphosphate hydrolases"/>
    <property type="match status" value="1"/>
</dbReference>
<dbReference type="EC" id="5.6.2.4" evidence="5"/>
<dbReference type="PANTHER" id="PTHR13710:SF105">
    <property type="entry name" value="ATP-DEPENDENT DNA HELICASE Q1"/>
    <property type="match status" value="1"/>
</dbReference>
<feature type="non-terminal residue" evidence="7">
    <location>
        <position position="468"/>
    </location>
</feature>
<protein>
    <recommendedName>
        <fullName evidence="5">DNA 3'-5' helicase</fullName>
        <ecNumber evidence="5">5.6.2.4</ecNumber>
    </recommendedName>
</protein>
<keyword evidence="2" id="KW-0238">DNA-binding</keyword>
<dbReference type="Pfam" id="PF00270">
    <property type="entry name" value="DEAD"/>
    <property type="match status" value="1"/>
</dbReference>